<evidence type="ECO:0000313" key="5">
    <source>
        <dbReference type="EMBL" id="OEL11349.1"/>
    </source>
</evidence>
<dbReference type="SMART" id="SM00342">
    <property type="entry name" value="HTH_ARAC"/>
    <property type="match status" value="1"/>
</dbReference>
<protein>
    <submittedName>
        <fullName evidence="5">Helix-turn-helix domain protein</fullName>
    </submittedName>
</protein>
<dbReference type="PROSITE" id="PS01124">
    <property type="entry name" value="HTH_ARAC_FAMILY_2"/>
    <property type="match status" value="1"/>
</dbReference>
<dbReference type="GO" id="GO:0043565">
    <property type="term" value="F:sequence-specific DNA binding"/>
    <property type="evidence" value="ECO:0007669"/>
    <property type="project" value="InterPro"/>
</dbReference>
<dbReference type="PROSITE" id="PS00041">
    <property type="entry name" value="HTH_ARAC_FAMILY_1"/>
    <property type="match status" value="1"/>
</dbReference>
<dbReference type="Gene3D" id="1.10.10.60">
    <property type="entry name" value="Homeodomain-like"/>
    <property type="match status" value="1"/>
</dbReference>
<dbReference type="RefSeq" id="WP_069798368.1">
    <property type="nucleotide sequence ID" value="NZ_CP034157.1"/>
</dbReference>
<proteinExistence type="predicted"/>
<dbReference type="OrthoDB" id="952277at2"/>
<dbReference type="Pfam" id="PF12833">
    <property type="entry name" value="HTH_18"/>
    <property type="match status" value="1"/>
</dbReference>
<name>A0A1E5UEK2_9FLAO</name>
<dbReference type="InterPro" id="IPR018060">
    <property type="entry name" value="HTH_AraC"/>
</dbReference>
<evidence type="ECO:0000259" key="4">
    <source>
        <dbReference type="PROSITE" id="PS01124"/>
    </source>
</evidence>
<accession>A0A1E5UEK2</accession>
<dbReference type="EMBL" id="MKGI01000043">
    <property type="protein sequence ID" value="OEL11349.1"/>
    <property type="molecule type" value="Genomic_DNA"/>
</dbReference>
<dbReference type="GO" id="GO:0003700">
    <property type="term" value="F:DNA-binding transcription factor activity"/>
    <property type="evidence" value="ECO:0007669"/>
    <property type="project" value="InterPro"/>
</dbReference>
<gene>
    <name evidence="5" type="ORF">BHF72_2219</name>
</gene>
<dbReference type="Proteomes" id="UP000095601">
    <property type="component" value="Unassembled WGS sequence"/>
</dbReference>
<dbReference type="InterPro" id="IPR009057">
    <property type="entry name" value="Homeodomain-like_sf"/>
</dbReference>
<keyword evidence="3" id="KW-0804">Transcription</keyword>
<dbReference type="InterPro" id="IPR018062">
    <property type="entry name" value="HTH_AraC-typ_CS"/>
</dbReference>
<evidence type="ECO:0000256" key="3">
    <source>
        <dbReference type="ARBA" id="ARBA00023163"/>
    </source>
</evidence>
<evidence type="ECO:0000256" key="1">
    <source>
        <dbReference type="ARBA" id="ARBA00023015"/>
    </source>
</evidence>
<dbReference type="PANTHER" id="PTHR43280">
    <property type="entry name" value="ARAC-FAMILY TRANSCRIPTIONAL REGULATOR"/>
    <property type="match status" value="1"/>
</dbReference>
<sequence>MQIFIKNMVCNRCITAVEDVFRNSEIDFVSVNLGWVDISTEISKNQFEKLNENLKKIGFEILEDASQKQIETIKKLILEKVQNLDINEDFLLSKYLSEQLNKEYSSISKVFSQTENITLEQYFILQKIEKVKELLIYRELTLSQIADKLGYKTVQHLSQQFKKITGFSPSQFQELKEKKRLPIDFI</sequence>
<evidence type="ECO:0000256" key="2">
    <source>
        <dbReference type="ARBA" id="ARBA00023125"/>
    </source>
</evidence>
<dbReference type="SUPFAM" id="SSF46689">
    <property type="entry name" value="Homeodomain-like"/>
    <property type="match status" value="1"/>
</dbReference>
<feature type="domain" description="HTH araC/xylS-type" evidence="4">
    <location>
        <begin position="71"/>
        <end position="175"/>
    </location>
</feature>
<reference evidence="5 6" key="1">
    <citation type="submission" date="2016-09" db="EMBL/GenBank/DDBJ databases">
        <authorList>
            <person name="Capua I."/>
            <person name="De Benedictis P."/>
            <person name="Joannis T."/>
            <person name="Lombin L.H."/>
            <person name="Cattoli G."/>
        </authorList>
    </citation>
    <scope>NUCLEOTIDE SEQUENCE [LARGE SCALE GENOMIC DNA]</scope>
    <source>
        <strain evidence="5 6">NRS-1</strain>
    </source>
</reference>
<dbReference type="KEGG" id="cnr:EB819_04360"/>
<keyword evidence="1" id="KW-0805">Transcription regulation</keyword>
<evidence type="ECO:0000313" key="6">
    <source>
        <dbReference type="Proteomes" id="UP000095601"/>
    </source>
</evidence>
<dbReference type="Gene3D" id="3.30.70.100">
    <property type="match status" value="1"/>
</dbReference>
<keyword evidence="2" id="KW-0238">DNA-binding</keyword>
<dbReference type="PANTHER" id="PTHR43280:SF28">
    <property type="entry name" value="HTH-TYPE TRANSCRIPTIONAL ACTIVATOR RHAS"/>
    <property type="match status" value="1"/>
</dbReference>
<organism evidence="5 6">
    <name type="scientific">Cloacibacterium normanense</name>
    <dbReference type="NCBI Taxonomy" id="237258"/>
    <lineage>
        <taxon>Bacteria</taxon>
        <taxon>Pseudomonadati</taxon>
        <taxon>Bacteroidota</taxon>
        <taxon>Flavobacteriia</taxon>
        <taxon>Flavobacteriales</taxon>
        <taxon>Weeksellaceae</taxon>
    </lineage>
</organism>
<dbReference type="STRING" id="237258.SAMN04489756_101110"/>
<comment type="caution">
    <text evidence="5">The sequence shown here is derived from an EMBL/GenBank/DDBJ whole genome shotgun (WGS) entry which is preliminary data.</text>
</comment>
<dbReference type="PATRIC" id="fig|237258.4.peg.2380"/>
<keyword evidence="6" id="KW-1185">Reference proteome</keyword>
<dbReference type="AlphaFoldDB" id="A0A1E5UEK2"/>